<accession>A0A2T6ZD15</accession>
<feature type="domain" description="HNH nuclease" evidence="1">
    <location>
        <begin position="35"/>
        <end position="65"/>
    </location>
</feature>
<keyword evidence="3" id="KW-1185">Reference proteome</keyword>
<dbReference type="AlphaFoldDB" id="A0A2T6ZD15"/>
<protein>
    <recommendedName>
        <fullName evidence="1">HNH nuclease domain-containing protein</fullName>
    </recommendedName>
</protein>
<dbReference type="Pfam" id="PF13391">
    <property type="entry name" value="HNH_2"/>
    <property type="match status" value="1"/>
</dbReference>
<dbReference type="InterPro" id="IPR003615">
    <property type="entry name" value="HNH_nuc"/>
</dbReference>
<name>A0A2T6ZD15_TUBBO</name>
<evidence type="ECO:0000313" key="3">
    <source>
        <dbReference type="Proteomes" id="UP000244722"/>
    </source>
</evidence>
<reference evidence="2 3" key="1">
    <citation type="submission" date="2017-04" db="EMBL/GenBank/DDBJ databases">
        <title>Draft genome sequence of Tuber borchii Vittad., a whitish edible truffle.</title>
        <authorList>
            <consortium name="DOE Joint Genome Institute"/>
            <person name="Murat C."/>
            <person name="Kuo A."/>
            <person name="Barry K.W."/>
            <person name="Clum A."/>
            <person name="Dockter R.B."/>
            <person name="Fauchery L."/>
            <person name="Iotti M."/>
            <person name="Kohler A."/>
            <person name="Labutti K."/>
            <person name="Lindquist E.A."/>
            <person name="Lipzen A."/>
            <person name="Ohm R.A."/>
            <person name="Wang M."/>
            <person name="Grigoriev I.V."/>
            <person name="Zambonelli A."/>
            <person name="Martin F.M."/>
        </authorList>
    </citation>
    <scope>NUCLEOTIDE SEQUENCE [LARGE SCALE GENOMIC DNA]</scope>
    <source>
        <strain evidence="2 3">Tbo3840</strain>
    </source>
</reference>
<evidence type="ECO:0000259" key="1">
    <source>
        <dbReference type="Pfam" id="PF13391"/>
    </source>
</evidence>
<organism evidence="2 3">
    <name type="scientific">Tuber borchii</name>
    <name type="common">White truffle</name>
    <dbReference type="NCBI Taxonomy" id="42251"/>
    <lineage>
        <taxon>Eukaryota</taxon>
        <taxon>Fungi</taxon>
        <taxon>Dikarya</taxon>
        <taxon>Ascomycota</taxon>
        <taxon>Pezizomycotina</taxon>
        <taxon>Pezizomycetes</taxon>
        <taxon>Pezizales</taxon>
        <taxon>Tuberaceae</taxon>
        <taxon>Tuber</taxon>
    </lineage>
</organism>
<sequence>MGPMLREPLIYFLWSTRGTGMITTSVNGSVPPPTKSDRSINSPQNGILLNATAHALFASYHVSINPDDNYKIVCFTPSAAQLGIAGGHIDRIFLDHPLRPAGEHLRWHFRQAVLVNMNGAGEFFLDTDLDC</sequence>
<gene>
    <name evidence="2" type="ORF">B9Z19DRAFT_1135221</name>
</gene>
<dbReference type="Proteomes" id="UP000244722">
    <property type="component" value="Unassembled WGS sequence"/>
</dbReference>
<dbReference type="OrthoDB" id="2142759at2759"/>
<evidence type="ECO:0000313" key="2">
    <source>
        <dbReference type="EMBL" id="PUU73385.1"/>
    </source>
</evidence>
<dbReference type="EMBL" id="NESQ01000380">
    <property type="protein sequence ID" value="PUU73385.1"/>
    <property type="molecule type" value="Genomic_DNA"/>
</dbReference>
<comment type="caution">
    <text evidence="2">The sequence shown here is derived from an EMBL/GenBank/DDBJ whole genome shotgun (WGS) entry which is preliminary data.</text>
</comment>
<proteinExistence type="predicted"/>
<dbReference type="STRING" id="42251.A0A2T6ZD15"/>